<dbReference type="EMBL" id="OBEI01000001">
    <property type="protein sequence ID" value="SNZ03670.1"/>
    <property type="molecule type" value="Genomic_DNA"/>
</dbReference>
<keyword evidence="1" id="KW-0472">Membrane</keyword>
<organism evidence="2 3">
    <name type="scientific">Persephonella hydrogeniphila</name>
    <dbReference type="NCBI Taxonomy" id="198703"/>
    <lineage>
        <taxon>Bacteria</taxon>
        <taxon>Pseudomonadati</taxon>
        <taxon>Aquificota</taxon>
        <taxon>Aquificia</taxon>
        <taxon>Aquificales</taxon>
        <taxon>Hydrogenothermaceae</taxon>
        <taxon>Persephonella</taxon>
    </lineage>
</organism>
<feature type="transmembrane region" description="Helical" evidence="1">
    <location>
        <begin position="162"/>
        <end position="182"/>
    </location>
</feature>
<keyword evidence="1" id="KW-1133">Transmembrane helix</keyword>
<name>A0A285N2L3_9AQUI</name>
<gene>
    <name evidence="2" type="ORF">SAMN06265182_0440</name>
</gene>
<feature type="transmembrane region" description="Helical" evidence="1">
    <location>
        <begin position="202"/>
        <end position="235"/>
    </location>
</feature>
<accession>A0A285N2L3</accession>
<dbReference type="Proteomes" id="UP000219036">
    <property type="component" value="Unassembled WGS sequence"/>
</dbReference>
<keyword evidence="1" id="KW-0812">Transmembrane</keyword>
<sequence>MIDKTKVEQEIKKYISKYEIQNCSLSICEHDIDNLNQELEKLYENCCYFTEDEIYFLYILHFEDTNEVIWIDIESSHKNKFIEKLENLISKHKDRDKIQANLCIDLYFINENTIKILLDKVEGLKKEIIYLKSKKKDRRKKIESKLFEIPFIEYLWKWIKKFIKFIISPPVIVSYIFLLYLTYYYAYLAKIGITPDIIDNNILIIVIKNILIIFAITLFSITLISISFIIIYYVVTSSFFLEIIKSITKGIRKKSIYLWFQKNFNKNDSNFFIFRIFPKFIILTFFYLTLILFISEPLSFFLKDAGFPDILNLFEKIKIGTQYQMFSKLRLINSDLSFKKVNNQPAFIIGSKNDFLYYYELNDLIKLNIDILFPVLEKEGQAKNYCNTIEKFDEDFIKQNKYLKDLNNYIDKNKNKDKKIEVAKEYLQGILTREKLFYAIFLMPTFYEVYPLEYIQEKIQKRSILSKTKIENVDDNILSGYLHCLEAMCKIYTQKNLNESRNIQKGVNDEPRN</sequence>
<dbReference type="RefSeq" id="WP_096999623.1">
    <property type="nucleotide sequence ID" value="NZ_OBEI01000001.1"/>
</dbReference>
<protein>
    <submittedName>
        <fullName evidence="2">Uncharacterized protein</fullName>
    </submittedName>
</protein>
<evidence type="ECO:0000313" key="3">
    <source>
        <dbReference type="Proteomes" id="UP000219036"/>
    </source>
</evidence>
<reference evidence="3" key="1">
    <citation type="submission" date="2017-09" db="EMBL/GenBank/DDBJ databases">
        <authorList>
            <person name="Varghese N."/>
            <person name="Submissions S."/>
        </authorList>
    </citation>
    <scope>NUCLEOTIDE SEQUENCE [LARGE SCALE GENOMIC DNA]</scope>
    <source>
        <strain evidence="3">DSM 15103</strain>
    </source>
</reference>
<feature type="transmembrane region" description="Helical" evidence="1">
    <location>
        <begin position="272"/>
        <end position="294"/>
    </location>
</feature>
<evidence type="ECO:0000313" key="2">
    <source>
        <dbReference type="EMBL" id="SNZ03670.1"/>
    </source>
</evidence>
<keyword evidence="3" id="KW-1185">Reference proteome</keyword>
<dbReference type="AlphaFoldDB" id="A0A285N2L3"/>
<proteinExistence type="predicted"/>
<evidence type="ECO:0000256" key="1">
    <source>
        <dbReference type="SAM" id="Phobius"/>
    </source>
</evidence>